<dbReference type="InterPro" id="IPR036322">
    <property type="entry name" value="WD40_repeat_dom_sf"/>
</dbReference>
<proteinExistence type="inferred from homology"/>
<protein>
    <recommendedName>
        <fullName evidence="4">WD repeat-containing protein 55 homolog</fullName>
    </recommendedName>
</protein>
<keyword evidence="7" id="KW-1185">Reference proteome</keyword>
<gene>
    <name evidence="6" type="ORF">HPB48_003479</name>
</gene>
<evidence type="ECO:0000313" key="6">
    <source>
        <dbReference type="EMBL" id="KAH9373527.1"/>
    </source>
</evidence>
<dbReference type="InterPro" id="IPR001680">
    <property type="entry name" value="WD40_rpt"/>
</dbReference>
<dbReference type="InterPro" id="IPR015943">
    <property type="entry name" value="WD40/YVTN_repeat-like_dom_sf"/>
</dbReference>
<sequence length="293" mass="31944">MEKGHYMRGGYNPRDAALATQGPTLDKLLSQQGRTAHKEPRQEGSPKTLPTDVCCHPSRDVLAVATVDGDVLVHSYGSERRTLLHPVHHQSSCRKVRFSADGSQLLTAAKDLCLVDLATGALVQRLPHSAPIYSLCVVDNHLVATGDDDGRLKQEAERMALIECEPRLVQTAQPAAPLFGLHPLRILQDPGWTTIKAQQTCVVTESWRGQETGNLVASRKGLPPAVPCGGNHETLGVKPGFECSYFFTGRFRDYLATGKACVRFWTPSGGPAAANCHSFLEPYEHLGGHCFMR</sequence>
<name>A0A9J6GFH3_HAELO</name>
<dbReference type="VEuPathDB" id="VectorBase:HLOH_045648"/>
<dbReference type="OrthoDB" id="2288928at2759"/>
<dbReference type="PANTHER" id="PTHR44019:SF20">
    <property type="entry name" value="WD REPEAT-CONTAINING PROTEIN 55"/>
    <property type="match status" value="1"/>
</dbReference>
<evidence type="ECO:0000256" key="5">
    <source>
        <dbReference type="SAM" id="MobiDB-lite"/>
    </source>
</evidence>
<reference evidence="6 7" key="1">
    <citation type="journal article" date="2020" name="Cell">
        <title>Large-Scale Comparative Analyses of Tick Genomes Elucidate Their Genetic Diversity and Vector Capacities.</title>
        <authorList>
            <consortium name="Tick Genome and Microbiome Consortium (TIGMIC)"/>
            <person name="Jia N."/>
            <person name="Wang J."/>
            <person name="Shi W."/>
            <person name="Du L."/>
            <person name="Sun Y."/>
            <person name="Zhan W."/>
            <person name="Jiang J.F."/>
            <person name="Wang Q."/>
            <person name="Zhang B."/>
            <person name="Ji P."/>
            <person name="Bell-Sakyi L."/>
            <person name="Cui X.M."/>
            <person name="Yuan T.T."/>
            <person name="Jiang B.G."/>
            <person name="Yang W.F."/>
            <person name="Lam T.T."/>
            <person name="Chang Q.C."/>
            <person name="Ding S.J."/>
            <person name="Wang X.J."/>
            <person name="Zhu J.G."/>
            <person name="Ruan X.D."/>
            <person name="Zhao L."/>
            <person name="Wei J.T."/>
            <person name="Ye R.Z."/>
            <person name="Que T.C."/>
            <person name="Du C.H."/>
            <person name="Zhou Y.H."/>
            <person name="Cheng J.X."/>
            <person name="Dai P.F."/>
            <person name="Guo W.B."/>
            <person name="Han X.H."/>
            <person name="Huang E.J."/>
            <person name="Li L.F."/>
            <person name="Wei W."/>
            <person name="Gao Y.C."/>
            <person name="Liu J.Z."/>
            <person name="Shao H.Z."/>
            <person name="Wang X."/>
            <person name="Wang C.C."/>
            <person name="Yang T.C."/>
            <person name="Huo Q.B."/>
            <person name="Li W."/>
            <person name="Chen H.Y."/>
            <person name="Chen S.E."/>
            <person name="Zhou L.G."/>
            <person name="Ni X.B."/>
            <person name="Tian J.H."/>
            <person name="Sheng Y."/>
            <person name="Liu T."/>
            <person name="Pan Y.S."/>
            <person name="Xia L.Y."/>
            <person name="Li J."/>
            <person name="Zhao F."/>
            <person name="Cao W.C."/>
        </authorList>
    </citation>
    <scope>NUCLEOTIDE SEQUENCE [LARGE SCALE GENOMIC DNA]</scope>
    <source>
        <strain evidence="6">HaeL-2018</strain>
    </source>
</reference>
<evidence type="ECO:0000256" key="4">
    <source>
        <dbReference type="ARBA" id="ARBA00023478"/>
    </source>
</evidence>
<organism evidence="6 7">
    <name type="scientific">Haemaphysalis longicornis</name>
    <name type="common">Bush tick</name>
    <dbReference type="NCBI Taxonomy" id="44386"/>
    <lineage>
        <taxon>Eukaryota</taxon>
        <taxon>Metazoa</taxon>
        <taxon>Ecdysozoa</taxon>
        <taxon>Arthropoda</taxon>
        <taxon>Chelicerata</taxon>
        <taxon>Arachnida</taxon>
        <taxon>Acari</taxon>
        <taxon>Parasitiformes</taxon>
        <taxon>Ixodida</taxon>
        <taxon>Ixodoidea</taxon>
        <taxon>Ixodidae</taxon>
        <taxon>Haemaphysalinae</taxon>
        <taxon>Haemaphysalis</taxon>
    </lineage>
</organism>
<dbReference type="SUPFAM" id="SSF50978">
    <property type="entry name" value="WD40 repeat-like"/>
    <property type="match status" value="1"/>
</dbReference>
<feature type="region of interest" description="Disordered" evidence="5">
    <location>
        <begin position="31"/>
        <end position="50"/>
    </location>
</feature>
<dbReference type="SMART" id="SM00320">
    <property type="entry name" value="WD40"/>
    <property type="match status" value="3"/>
</dbReference>
<accession>A0A9J6GFH3</accession>
<dbReference type="Proteomes" id="UP000821853">
    <property type="component" value="Chromosome 4"/>
</dbReference>
<evidence type="ECO:0000256" key="1">
    <source>
        <dbReference type="ARBA" id="ARBA00007625"/>
    </source>
</evidence>
<dbReference type="Gene3D" id="2.130.10.10">
    <property type="entry name" value="YVTN repeat-like/Quinoprotein amine dehydrogenase"/>
    <property type="match status" value="1"/>
</dbReference>
<feature type="region of interest" description="Disordered" evidence="5">
    <location>
        <begin position="1"/>
        <end position="23"/>
    </location>
</feature>
<evidence type="ECO:0000313" key="7">
    <source>
        <dbReference type="Proteomes" id="UP000821853"/>
    </source>
</evidence>
<keyword evidence="3" id="KW-0677">Repeat</keyword>
<comment type="caution">
    <text evidence="6">The sequence shown here is derived from an EMBL/GenBank/DDBJ whole genome shotgun (WGS) entry which is preliminary data.</text>
</comment>
<keyword evidence="2" id="KW-0853">WD repeat</keyword>
<comment type="similarity">
    <text evidence="1">Belongs to the WD repeat WDR55 family.</text>
</comment>
<dbReference type="InterPro" id="IPR050505">
    <property type="entry name" value="WDR55/POC1"/>
</dbReference>
<evidence type="ECO:0000256" key="2">
    <source>
        <dbReference type="ARBA" id="ARBA00022574"/>
    </source>
</evidence>
<dbReference type="PANTHER" id="PTHR44019">
    <property type="entry name" value="WD REPEAT-CONTAINING PROTEIN 55"/>
    <property type="match status" value="1"/>
</dbReference>
<dbReference type="EMBL" id="JABSTR010000006">
    <property type="protein sequence ID" value="KAH9373527.1"/>
    <property type="molecule type" value="Genomic_DNA"/>
</dbReference>
<evidence type="ECO:0000256" key="3">
    <source>
        <dbReference type="ARBA" id="ARBA00022737"/>
    </source>
</evidence>
<dbReference type="AlphaFoldDB" id="A0A9J6GFH3"/>